<sequence>MYLLGVARHMQTAADLLVECLEVEETDHVFGLPGEELEELLFSLRDSSVEFIPVRHEQGAAFMADVYGRLTGDAGVCLGTLGPGATNLMTGVADAQLDKSPVVSITGQGGLERLHKESHQKLDIVDMFEPITKWNTQISDPEIVHESVRKAFKLAEHEKPGATHLEFPEDVAGTETDASPLPTRSRIRRPSPDETAVERAVSLLADADRPIVLAGNGAIRTRASERLRSFVDATDVPVVATYMGKGAVSDADDHSLFALQYEAEAGGGTRIADAVRKADAVLAVGYDIAEHDPEDWNPAGDKRIVHLDFEPAEVYAHYNPNVEIVCDVSAGLRAIQEYGDDIGTDPEWYASIREDVVAAKFGRPNSDDAFSVRRSLPLLRDAMADEDVLISDTGSHKMAIAQDYPTYEPNTCIISNGLATMGIAVPGAVAADLAIDGNVVAATGDGGFLMNAAEIETATRLDCSFTILLYNDNDYGLISEKQAEHRGESTGTQLTNPDFVTFAESFGIEGYRPESWDELDDVLARVVPDDDIALVEVPVE</sequence>
<dbReference type="Pfam" id="PF02776">
    <property type="entry name" value="TPP_enzyme_N"/>
    <property type="match status" value="1"/>
</dbReference>
<comment type="similarity">
    <text evidence="1 3">Belongs to the TPP enzyme family.</text>
</comment>
<dbReference type="GO" id="GO:0030976">
    <property type="term" value="F:thiamine pyrophosphate binding"/>
    <property type="evidence" value="ECO:0007669"/>
    <property type="project" value="InterPro"/>
</dbReference>
<dbReference type="GO" id="GO:0003984">
    <property type="term" value="F:acetolactate synthase activity"/>
    <property type="evidence" value="ECO:0007669"/>
    <property type="project" value="TreeGrafter"/>
</dbReference>
<dbReference type="InterPro" id="IPR029061">
    <property type="entry name" value="THDP-binding"/>
</dbReference>
<protein>
    <submittedName>
        <fullName evidence="8">Acetolactate synthase</fullName>
    </submittedName>
</protein>
<gene>
    <name evidence="8" type="ORF">C449_14487</name>
</gene>
<keyword evidence="9" id="KW-1185">Reference proteome</keyword>
<name>M0MEU3_9EURY</name>
<dbReference type="GO" id="GO:0005948">
    <property type="term" value="C:acetolactate synthase complex"/>
    <property type="evidence" value="ECO:0007669"/>
    <property type="project" value="TreeGrafter"/>
</dbReference>
<feature type="domain" description="Thiamine pyrophosphate enzyme central" evidence="5">
    <location>
        <begin position="197"/>
        <end position="335"/>
    </location>
</feature>
<evidence type="ECO:0000256" key="3">
    <source>
        <dbReference type="RuleBase" id="RU362132"/>
    </source>
</evidence>
<proteinExistence type="inferred from homology"/>
<dbReference type="Gene3D" id="3.40.50.1220">
    <property type="entry name" value="TPP-binding domain"/>
    <property type="match status" value="1"/>
</dbReference>
<dbReference type="CDD" id="cd07035">
    <property type="entry name" value="TPP_PYR_POX_like"/>
    <property type="match status" value="1"/>
</dbReference>
<dbReference type="InterPro" id="IPR011766">
    <property type="entry name" value="TPP_enzyme_TPP-bd"/>
</dbReference>
<dbReference type="InterPro" id="IPR045229">
    <property type="entry name" value="TPP_enz"/>
</dbReference>
<keyword evidence="2 3" id="KW-0786">Thiamine pyrophosphate</keyword>
<dbReference type="NCBIfam" id="NF006187">
    <property type="entry name" value="PRK08322.1"/>
    <property type="match status" value="1"/>
</dbReference>
<evidence type="ECO:0000256" key="1">
    <source>
        <dbReference type="ARBA" id="ARBA00007812"/>
    </source>
</evidence>
<evidence type="ECO:0000256" key="2">
    <source>
        <dbReference type="ARBA" id="ARBA00023052"/>
    </source>
</evidence>
<dbReference type="AlphaFoldDB" id="M0MEU3"/>
<dbReference type="GO" id="GO:0009097">
    <property type="term" value="P:isoleucine biosynthetic process"/>
    <property type="evidence" value="ECO:0007669"/>
    <property type="project" value="TreeGrafter"/>
</dbReference>
<evidence type="ECO:0000259" key="7">
    <source>
        <dbReference type="Pfam" id="PF02776"/>
    </source>
</evidence>
<dbReference type="PANTHER" id="PTHR18968:SF129">
    <property type="entry name" value="ACETOLACTATE SYNTHASE"/>
    <property type="match status" value="1"/>
</dbReference>
<dbReference type="EMBL" id="AOMD01000030">
    <property type="protein sequence ID" value="EMA43194.1"/>
    <property type="molecule type" value="Genomic_DNA"/>
</dbReference>
<feature type="domain" description="Thiamine pyrophosphate enzyme N-terminal TPP-binding" evidence="7">
    <location>
        <begin position="12"/>
        <end position="126"/>
    </location>
</feature>
<dbReference type="GO" id="GO:0044272">
    <property type="term" value="P:sulfur compound biosynthetic process"/>
    <property type="evidence" value="ECO:0007669"/>
    <property type="project" value="UniProtKB-ARBA"/>
</dbReference>
<dbReference type="STRING" id="1227455.C449_14487"/>
<dbReference type="InterPro" id="IPR012001">
    <property type="entry name" value="Thiamin_PyroP_enz_TPP-bd_dom"/>
</dbReference>
<dbReference type="PATRIC" id="fig|1227455.4.peg.2944"/>
<dbReference type="InParanoid" id="M0MEU3"/>
<dbReference type="SUPFAM" id="SSF52518">
    <property type="entry name" value="Thiamin diphosphate-binding fold (THDP-binding)"/>
    <property type="match status" value="2"/>
</dbReference>
<evidence type="ECO:0000259" key="5">
    <source>
        <dbReference type="Pfam" id="PF00205"/>
    </source>
</evidence>
<feature type="domain" description="Thiamine pyrophosphate enzyme TPP-binding" evidence="6">
    <location>
        <begin position="392"/>
        <end position="537"/>
    </location>
</feature>
<dbReference type="SUPFAM" id="SSF52467">
    <property type="entry name" value="DHS-like NAD/FAD-binding domain"/>
    <property type="match status" value="1"/>
</dbReference>
<dbReference type="GO" id="GO:0000287">
    <property type="term" value="F:magnesium ion binding"/>
    <property type="evidence" value="ECO:0007669"/>
    <property type="project" value="InterPro"/>
</dbReference>
<dbReference type="InterPro" id="IPR012000">
    <property type="entry name" value="Thiamin_PyroP_enz_cen_dom"/>
</dbReference>
<evidence type="ECO:0000313" key="8">
    <source>
        <dbReference type="EMBL" id="EMA43194.1"/>
    </source>
</evidence>
<comment type="caution">
    <text evidence="8">The sequence shown here is derived from an EMBL/GenBank/DDBJ whole genome shotgun (WGS) entry which is preliminary data.</text>
</comment>
<feature type="region of interest" description="Disordered" evidence="4">
    <location>
        <begin position="172"/>
        <end position="194"/>
    </location>
</feature>
<dbReference type="FunFam" id="3.40.50.970:FF:000007">
    <property type="entry name" value="Acetolactate synthase"/>
    <property type="match status" value="1"/>
</dbReference>
<dbReference type="InterPro" id="IPR029035">
    <property type="entry name" value="DHS-like_NAD/FAD-binding_dom"/>
</dbReference>
<dbReference type="PANTHER" id="PTHR18968">
    <property type="entry name" value="THIAMINE PYROPHOSPHATE ENZYMES"/>
    <property type="match status" value="1"/>
</dbReference>
<evidence type="ECO:0000259" key="6">
    <source>
        <dbReference type="Pfam" id="PF02775"/>
    </source>
</evidence>
<evidence type="ECO:0000313" key="9">
    <source>
        <dbReference type="Proteomes" id="UP000011669"/>
    </source>
</evidence>
<dbReference type="GO" id="GO:0050660">
    <property type="term" value="F:flavin adenine dinucleotide binding"/>
    <property type="evidence" value="ECO:0007669"/>
    <property type="project" value="TreeGrafter"/>
</dbReference>
<reference evidence="8 9" key="1">
    <citation type="journal article" date="2014" name="PLoS Genet.">
        <title>Phylogenetically driven sequencing of extremely halophilic archaea reveals strategies for static and dynamic osmo-response.</title>
        <authorList>
            <person name="Becker E.A."/>
            <person name="Seitzer P.M."/>
            <person name="Tritt A."/>
            <person name="Larsen D."/>
            <person name="Krusor M."/>
            <person name="Yao A.I."/>
            <person name="Wu D."/>
            <person name="Madern D."/>
            <person name="Eisen J.A."/>
            <person name="Darling A.E."/>
            <person name="Facciotti M.T."/>
        </authorList>
    </citation>
    <scope>NUCLEOTIDE SEQUENCE [LARGE SCALE GENOMIC DNA]</scope>
    <source>
        <strain evidence="8 9">DSM 5350</strain>
    </source>
</reference>
<dbReference type="Proteomes" id="UP000011669">
    <property type="component" value="Unassembled WGS sequence"/>
</dbReference>
<dbReference type="GO" id="GO:0009099">
    <property type="term" value="P:L-valine biosynthetic process"/>
    <property type="evidence" value="ECO:0007669"/>
    <property type="project" value="TreeGrafter"/>
</dbReference>
<dbReference type="Pfam" id="PF00205">
    <property type="entry name" value="TPP_enzyme_M"/>
    <property type="match status" value="1"/>
</dbReference>
<accession>M0MEU3</accession>
<dbReference type="Pfam" id="PF02775">
    <property type="entry name" value="TPP_enzyme_C"/>
    <property type="match status" value="1"/>
</dbReference>
<dbReference type="Gene3D" id="3.40.50.970">
    <property type="match status" value="2"/>
</dbReference>
<organism evidence="8 9">
    <name type="scientific">Halococcus saccharolyticus DSM 5350</name>
    <dbReference type="NCBI Taxonomy" id="1227455"/>
    <lineage>
        <taxon>Archaea</taxon>
        <taxon>Methanobacteriati</taxon>
        <taxon>Methanobacteriota</taxon>
        <taxon>Stenosarchaea group</taxon>
        <taxon>Halobacteria</taxon>
        <taxon>Halobacteriales</taxon>
        <taxon>Halococcaceae</taxon>
        <taxon>Halococcus</taxon>
    </lineage>
</organism>
<evidence type="ECO:0000256" key="4">
    <source>
        <dbReference type="SAM" id="MobiDB-lite"/>
    </source>
</evidence>